<feature type="transmembrane region" description="Helical" evidence="1">
    <location>
        <begin position="36"/>
        <end position="62"/>
    </location>
</feature>
<proteinExistence type="predicted"/>
<evidence type="ECO:0000313" key="2">
    <source>
        <dbReference type="EMBL" id="NML69764.1"/>
    </source>
</evidence>
<keyword evidence="3" id="KW-1185">Reference proteome</keyword>
<organism evidence="2 3">
    <name type="scientific">Chryseobacterium antibioticum</name>
    <dbReference type="NCBI Taxonomy" id="2728847"/>
    <lineage>
        <taxon>Bacteria</taxon>
        <taxon>Pseudomonadati</taxon>
        <taxon>Bacteroidota</taxon>
        <taxon>Flavobacteriia</taxon>
        <taxon>Flavobacteriales</taxon>
        <taxon>Weeksellaceae</taxon>
        <taxon>Chryseobacterium group</taxon>
        <taxon>Chryseobacterium</taxon>
    </lineage>
</organism>
<sequence>MKEVHFYSSKITSLLMFGGSAIFVYIFFSLDKDRYSMFVVIMHNLGFILFLSSLIFSIVLLLRRKPLLTVTDQQIIIYHMLGKSSSIGFEDIDSFYVSDTRNRGIKIAEHILIVLKSPEKNKKNGKFPAYSSHMIQADILNVKAKFLLELLNTRLETFNDLKRVGSGKVV</sequence>
<keyword evidence="1" id="KW-1133">Transmembrane helix</keyword>
<reference evidence="2 3" key="1">
    <citation type="submission" date="2020-04" db="EMBL/GenBank/DDBJ databases">
        <title>Chryseobacterium sp. RP-3-3 sp. nov., isolated from Jeju soil.</title>
        <authorList>
            <person name="Dahal R.H."/>
        </authorList>
    </citation>
    <scope>NUCLEOTIDE SEQUENCE [LARGE SCALE GENOMIC DNA]</scope>
    <source>
        <strain evidence="2 3">RP-3-3</strain>
    </source>
</reference>
<dbReference type="AlphaFoldDB" id="A0A7Y0FRT7"/>
<feature type="transmembrane region" description="Helical" evidence="1">
    <location>
        <begin position="12"/>
        <end position="30"/>
    </location>
</feature>
<keyword evidence="1" id="KW-0472">Membrane</keyword>
<comment type="caution">
    <text evidence="2">The sequence shown here is derived from an EMBL/GenBank/DDBJ whole genome shotgun (WGS) entry which is preliminary data.</text>
</comment>
<evidence type="ECO:0000313" key="3">
    <source>
        <dbReference type="Proteomes" id="UP000544054"/>
    </source>
</evidence>
<dbReference type="EMBL" id="JABBGI010000008">
    <property type="protein sequence ID" value="NML69764.1"/>
    <property type="molecule type" value="Genomic_DNA"/>
</dbReference>
<accession>A0A7Y0FRT7</accession>
<gene>
    <name evidence="2" type="ORF">HHL23_08140</name>
</gene>
<keyword evidence="1" id="KW-0812">Transmembrane</keyword>
<evidence type="ECO:0000256" key="1">
    <source>
        <dbReference type="SAM" id="Phobius"/>
    </source>
</evidence>
<protein>
    <submittedName>
        <fullName evidence="2">Uncharacterized protein</fullName>
    </submittedName>
</protein>
<name>A0A7Y0FRT7_9FLAO</name>
<dbReference type="Proteomes" id="UP000544054">
    <property type="component" value="Unassembled WGS sequence"/>
</dbReference>
<dbReference type="RefSeq" id="WP_169234305.1">
    <property type="nucleotide sequence ID" value="NZ_JABBGI010000008.1"/>
</dbReference>